<keyword evidence="3" id="KW-1185">Reference proteome</keyword>
<dbReference type="InterPro" id="IPR009935">
    <property type="entry name" value="DUF1467"/>
</dbReference>
<comment type="caution">
    <text evidence="2">The sequence shown here is derived from an EMBL/GenBank/DDBJ whole genome shotgun (WGS) entry which is preliminary data.</text>
</comment>
<keyword evidence="1" id="KW-0472">Membrane</keyword>
<feature type="transmembrane region" description="Helical" evidence="1">
    <location>
        <begin position="7"/>
        <end position="26"/>
    </location>
</feature>
<dbReference type="Proteomes" id="UP000584642">
    <property type="component" value="Unassembled WGS sequence"/>
</dbReference>
<proteinExistence type="predicted"/>
<accession>A0ABX2T4X1</accession>
<reference evidence="2 3" key="1">
    <citation type="submission" date="2020-05" db="EMBL/GenBank/DDBJ databases">
        <title>Azospirillum oleiclasticum sp. nov, a nitrogen-fixing and heavy crude oil-emulsifying bacterium isolated from the crude oil of Yumen Oilfield.</title>
        <authorList>
            <person name="Wu D."/>
            <person name="Cai M."/>
            <person name="Zhang X."/>
        </authorList>
    </citation>
    <scope>NUCLEOTIDE SEQUENCE [LARGE SCALE GENOMIC DNA]</scope>
    <source>
        <strain evidence="2 3">ROY-1-1-2</strain>
    </source>
</reference>
<dbReference type="EMBL" id="JABFDB010000002">
    <property type="protein sequence ID" value="NYZ19382.1"/>
    <property type="molecule type" value="Genomic_DNA"/>
</dbReference>
<dbReference type="Pfam" id="PF07330">
    <property type="entry name" value="DUF1467"/>
    <property type="match status" value="1"/>
</dbReference>
<evidence type="ECO:0000256" key="1">
    <source>
        <dbReference type="SAM" id="Phobius"/>
    </source>
</evidence>
<feature type="transmembrane region" description="Helical" evidence="1">
    <location>
        <begin position="46"/>
        <end position="73"/>
    </location>
</feature>
<name>A0ABX2T4X1_9PROT</name>
<dbReference type="RefSeq" id="WP_180281128.1">
    <property type="nucleotide sequence ID" value="NZ_JABFDB010000002.1"/>
</dbReference>
<evidence type="ECO:0000313" key="3">
    <source>
        <dbReference type="Proteomes" id="UP000584642"/>
    </source>
</evidence>
<organism evidence="2 3">
    <name type="scientific">Azospirillum oleiclasticum</name>
    <dbReference type="NCBI Taxonomy" id="2735135"/>
    <lineage>
        <taxon>Bacteria</taxon>
        <taxon>Pseudomonadati</taxon>
        <taxon>Pseudomonadota</taxon>
        <taxon>Alphaproteobacteria</taxon>
        <taxon>Rhodospirillales</taxon>
        <taxon>Azospirillaceae</taxon>
        <taxon>Azospirillum</taxon>
    </lineage>
</organism>
<evidence type="ECO:0000313" key="2">
    <source>
        <dbReference type="EMBL" id="NYZ19382.1"/>
    </source>
</evidence>
<sequence length="82" mass="9050">MGWVSGIAVFVITWWVILFAVLPWGATPPDQPEEGMADSAPARPRMLMKFAVTTGISVLVWLAIYGVVASDLISFRDMARHM</sequence>
<gene>
    <name evidence="2" type="ORF">HND93_06635</name>
</gene>
<keyword evidence="1" id="KW-1133">Transmembrane helix</keyword>
<keyword evidence="1" id="KW-0812">Transmembrane</keyword>
<protein>
    <submittedName>
        <fullName evidence="2">DUF1467 family protein</fullName>
    </submittedName>
</protein>